<gene>
    <name evidence="1" type="ORF">F3Y22_tig00001397pilonHSYRG00001</name>
</gene>
<dbReference type="AlphaFoldDB" id="A0A6A3D0L0"/>
<reference evidence="1" key="1">
    <citation type="submission" date="2019-09" db="EMBL/GenBank/DDBJ databases">
        <title>Draft genome information of white flower Hibiscus syriacus.</title>
        <authorList>
            <person name="Kim Y.-M."/>
        </authorList>
    </citation>
    <scope>NUCLEOTIDE SEQUENCE [LARGE SCALE GENOMIC DNA]</scope>
    <source>
        <strain evidence="1">YM2019G1</strain>
    </source>
</reference>
<evidence type="ECO:0000313" key="1">
    <source>
        <dbReference type="EMBL" id="KAE8733268.1"/>
    </source>
</evidence>
<dbReference type="Proteomes" id="UP000436088">
    <property type="component" value="Unassembled WGS sequence"/>
</dbReference>
<evidence type="ECO:0000313" key="2">
    <source>
        <dbReference type="Proteomes" id="UP000436088"/>
    </source>
</evidence>
<protein>
    <submittedName>
        <fullName evidence="1">Uncharacterized protein</fullName>
    </submittedName>
</protein>
<keyword evidence="2" id="KW-1185">Reference proteome</keyword>
<dbReference type="EMBL" id="VEPZ02000118">
    <property type="protein sequence ID" value="KAE8733268.1"/>
    <property type="molecule type" value="Genomic_DNA"/>
</dbReference>
<dbReference type="PANTHER" id="PTHR43991">
    <property type="entry name" value="WD REPEAT PROTEIN (AFU_ORTHOLOGUE AFUA_8G05640)-RELATED"/>
    <property type="match status" value="1"/>
</dbReference>
<name>A0A6A3D0L0_HIBSY</name>
<proteinExistence type="predicted"/>
<sequence>MHWSSLLRRGEEVLNVAKPIFPSLKRPGLLSQQLSRVQISTMAVKENFMVAGGFKGELICKYLNQPGVAFCTKLTADDDAITNAVDVYRNPSGAMRVMAANNDAQIRIYDAETFASVNRYSFDWTVNNTSITACYSSSADEITTI</sequence>
<comment type="caution">
    <text evidence="1">The sequence shown here is derived from an EMBL/GenBank/DDBJ whole genome shotgun (WGS) entry which is preliminary data.</text>
</comment>
<dbReference type="PANTHER" id="PTHR43991:SF12">
    <property type="entry name" value="WD REPEAT PROTEIN (AFU_ORTHOLOGUE AFUA_8G05640)"/>
    <property type="match status" value="1"/>
</dbReference>
<accession>A0A6A3D0L0</accession>
<organism evidence="1 2">
    <name type="scientific">Hibiscus syriacus</name>
    <name type="common">Rose of Sharon</name>
    <dbReference type="NCBI Taxonomy" id="106335"/>
    <lineage>
        <taxon>Eukaryota</taxon>
        <taxon>Viridiplantae</taxon>
        <taxon>Streptophyta</taxon>
        <taxon>Embryophyta</taxon>
        <taxon>Tracheophyta</taxon>
        <taxon>Spermatophyta</taxon>
        <taxon>Magnoliopsida</taxon>
        <taxon>eudicotyledons</taxon>
        <taxon>Gunneridae</taxon>
        <taxon>Pentapetalae</taxon>
        <taxon>rosids</taxon>
        <taxon>malvids</taxon>
        <taxon>Malvales</taxon>
        <taxon>Malvaceae</taxon>
        <taxon>Malvoideae</taxon>
        <taxon>Hibiscus</taxon>
    </lineage>
</organism>